<feature type="compositionally biased region" description="Low complexity" evidence="2">
    <location>
        <begin position="327"/>
        <end position="369"/>
    </location>
</feature>
<dbReference type="SUPFAM" id="SSF103473">
    <property type="entry name" value="MFS general substrate transporter"/>
    <property type="match status" value="1"/>
</dbReference>
<dbReference type="InParanoid" id="D3BMJ8"/>
<keyword evidence="3" id="KW-0472">Membrane</keyword>
<dbReference type="AlphaFoldDB" id="D3BMJ8"/>
<dbReference type="CDD" id="cd17324">
    <property type="entry name" value="MFS_NepI_like"/>
    <property type="match status" value="1"/>
</dbReference>
<feature type="transmembrane region" description="Helical" evidence="3">
    <location>
        <begin position="580"/>
        <end position="600"/>
    </location>
</feature>
<dbReference type="InterPro" id="IPR020846">
    <property type="entry name" value="MFS_dom"/>
</dbReference>
<organism evidence="5 6">
    <name type="scientific">Heterostelium pallidum (strain ATCC 26659 / Pp 5 / PN500)</name>
    <name type="common">Cellular slime mold</name>
    <name type="synonym">Polysphondylium pallidum</name>
    <dbReference type="NCBI Taxonomy" id="670386"/>
    <lineage>
        <taxon>Eukaryota</taxon>
        <taxon>Amoebozoa</taxon>
        <taxon>Evosea</taxon>
        <taxon>Eumycetozoa</taxon>
        <taxon>Dictyostelia</taxon>
        <taxon>Acytosteliales</taxon>
        <taxon>Acytosteliaceae</taxon>
        <taxon>Heterostelium</taxon>
    </lineage>
</organism>
<feature type="compositionally biased region" description="Low complexity" evidence="2">
    <location>
        <begin position="438"/>
        <end position="463"/>
    </location>
</feature>
<feature type="compositionally biased region" description="Polar residues" evidence="2">
    <location>
        <begin position="394"/>
        <end position="437"/>
    </location>
</feature>
<feature type="compositionally biased region" description="Low complexity" evidence="2">
    <location>
        <begin position="941"/>
        <end position="966"/>
    </location>
</feature>
<keyword evidence="3" id="KW-0812">Transmembrane</keyword>
<feature type="transmembrane region" description="Helical" evidence="3">
    <location>
        <begin position="809"/>
        <end position="828"/>
    </location>
</feature>
<feature type="transmembrane region" description="Helical" evidence="3">
    <location>
        <begin position="546"/>
        <end position="565"/>
    </location>
</feature>
<keyword evidence="3" id="KW-1133">Transmembrane helix</keyword>
<evidence type="ECO:0000256" key="1">
    <source>
        <dbReference type="ARBA" id="ARBA00004141"/>
    </source>
</evidence>
<keyword evidence="6" id="KW-1185">Reference proteome</keyword>
<dbReference type="GO" id="GO:0016020">
    <property type="term" value="C:membrane"/>
    <property type="evidence" value="ECO:0007669"/>
    <property type="project" value="UniProtKB-SubCell"/>
</dbReference>
<feature type="transmembrane region" description="Helical" evidence="3">
    <location>
        <begin position="884"/>
        <end position="908"/>
    </location>
</feature>
<dbReference type="STRING" id="670386.D3BMJ8"/>
<sequence>MTILTNIEEDRGGGVTPPNDYALDDIIDDNDNDNSQLLLLNKSNDNYDTNIINNSKFVNNSSSNNNIKYIKLEQDNVYIDLNENDNNNSNNKDVEVINENHNHSQDIKIEVREAKEDEKEKVEEVEEEDQFYHRPFNSELLINDQSITNRIKSVERGMNHISSYRDIGSLNNLSRSMELQQNIVLASCSPAAATTTTTLPGIINHDNSIDSCRDNIQLLNSSFNSENGGNEQEEDEEFEDILLERDNTDDLSAEKSKKLPPVSPFKQLLAMKLKSISSHIETISSGVDVVPVHREKYLTYPSSSASSSSLSSQLMSTMAANGKMLPNNNNNNNFSNFQTLSTSPSSSSSVSTFTPPTLSTSPNSLSSSPFKIVKPKYPSSSTSSSSSATTTTSDNLTNLNQNFTSMPNLLYNQNNNHRTSSHTTADSFVGSSQTQLASSNTSTSTSSSVTSTSSTSSISTSSISPNIHSNSIININNNNNISSLNYNFIQSNIQHQQPSYIINSQPPPTRKITPFISLSHSESGHSTSNITRPVLSSETNKIGSKLIFLLACSVFFSVSNLYYIQPLLNLIGEEFSQGPTVMSLVTMAVQAGYAVGLLFISTLGDIISKKKLILILSALTCISLIGVALSYHIAQMIVFQFIVGCSTIIPHIAIPLAIELSTPTERRSIIGILMSSLFVGLLGARVLSGIAAEFIGWRSVYYFASAIMFIISFFLFLSLPYTPRSQNPIPYNQLLRSIFNLFKLEPHLKQTCFVGSMVFATFSILWTTLSFQLNEEPFDFSSGFIGLFGLIGMAGAIASPIASKLHGRLSINILMIASLSICCIGYIILFFSEIHLPGIIAGIFILDLGVQACHITNQSRNHIITQIREELDGFASNASSYINAAYMASYFVGGAFGSGISGVVFDLFGWQGSSIVALVLLGVALSAHLTLYKTPRESEENNNNYYHQQQNDDNNNNNNNNQYGDNDNQHHQNDVVQNQDYHELQEMDKHLKFNYFI</sequence>
<reference evidence="5 6" key="1">
    <citation type="journal article" date="2011" name="Genome Res.">
        <title>Phylogeny-wide analysis of social amoeba genomes highlights ancient origins for complex intercellular communication.</title>
        <authorList>
            <person name="Heidel A.J."/>
            <person name="Lawal H.M."/>
            <person name="Felder M."/>
            <person name="Schilde C."/>
            <person name="Helps N.R."/>
            <person name="Tunggal B."/>
            <person name="Rivero F."/>
            <person name="John U."/>
            <person name="Schleicher M."/>
            <person name="Eichinger L."/>
            <person name="Platzer M."/>
            <person name="Noegel A.A."/>
            <person name="Schaap P."/>
            <person name="Gloeckner G."/>
        </authorList>
    </citation>
    <scope>NUCLEOTIDE SEQUENCE [LARGE SCALE GENOMIC DNA]</scope>
    <source>
        <strain evidence="6">ATCC 26659 / Pp 5 / PN500</strain>
    </source>
</reference>
<evidence type="ECO:0000259" key="4">
    <source>
        <dbReference type="PROSITE" id="PS50850"/>
    </source>
</evidence>
<accession>D3BMJ8</accession>
<dbReference type="Proteomes" id="UP000001396">
    <property type="component" value="Unassembled WGS sequence"/>
</dbReference>
<dbReference type="InterPro" id="IPR011701">
    <property type="entry name" value="MFS"/>
</dbReference>
<feature type="transmembrane region" description="Helical" evidence="3">
    <location>
        <begin position="914"/>
        <end position="932"/>
    </location>
</feature>
<feature type="region of interest" description="Disordered" evidence="2">
    <location>
        <begin position="936"/>
        <end position="972"/>
    </location>
</feature>
<feature type="transmembrane region" description="Helical" evidence="3">
    <location>
        <begin position="752"/>
        <end position="771"/>
    </location>
</feature>
<dbReference type="Gene3D" id="1.20.1250.20">
    <property type="entry name" value="MFS general substrate transporter like domains"/>
    <property type="match status" value="1"/>
</dbReference>
<evidence type="ECO:0000256" key="2">
    <source>
        <dbReference type="SAM" id="MobiDB-lite"/>
    </source>
</evidence>
<evidence type="ECO:0000313" key="6">
    <source>
        <dbReference type="Proteomes" id="UP000001396"/>
    </source>
</evidence>
<comment type="caution">
    <text evidence="5">The sequence shown here is derived from an EMBL/GenBank/DDBJ whole genome shotgun (WGS) entry which is preliminary data.</text>
</comment>
<feature type="domain" description="Major facilitator superfamily (MFS) profile" evidence="4">
    <location>
        <begin position="546"/>
        <end position="939"/>
    </location>
</feature>
<name>D3BMJ8_HETP5</name>
<dbReference type="GO" id="GO:0022857">
    <property type="term" value="F:transmembrane transporter activity"/>
    <property type="evidence" value="ECO:0007669"/>
    <property type="project" value="InterPro"/>
</dbReference>
<dbReference type="RefSeq" id="XP_020429339.1">
    <property type="nucleotide sequence ID" value="XM_020583152.1"/>
</dbReference>
<dbReference type="EMBL" id="ADBJ01000043">
    <property type="protein sequence ID" value="EFA77210.1"/>
    <property type="molecule type" value="Genomic_DNA"/>
</dbReference>
<evidence type="ECO:0000313" key="5">
    <source>
        <dbReference type="EMBL" id="EFA77210.1"/>
    </source>
</evidence>
<feature type="transmembrane region" description="Helical" evidence="3">
    <location>
        <begin position="637"/>
        <end position="658"/>
    </location>
</feature>
<feature type="compositionally biased region" description="Low complexity" evidence="2">
    <location>
        <begin position="379"/>
        <end position="393"/>
    </location>
</feature>
<comment type="subcellular location">
    <subcellularLocation>
        <location evidence="1">Membrane</location>
        <topology evidence="1">Multi-pass membrane protein</topology>
    </subcellularLocation>
</comment>
<dbReference type="PROSITE" id="PS50850">
    <property type="entry name" value="MFS"/>
    <property type="match status" value="1"/>
</dbReference>
<feature type="transmembrane region" description="Helical" evidence="3">
    <location>
        <begin position="783"/>
        <end position="802"/>
    </location>
</feature>
<dbReference type="PANTHER" id="PTHR42910">
    <property type="entry name" value="TRANSPORTER SCO4007-RELATED"/>
    <property type="match status" value="1"/>
</dbReference>
<feature type="transmembrane region" description="Helical" evidence="3">
    <location>
        <begin position="612"/>
        <end position="631"/>
    </location>
</feature>
<feature type="region of interest" description="Disordered" evidence="2">
    <location>
        <begin position="321"/>
        <end position="463"/>
    </location>
</feature>
<feature type="transmembrane region" description="Helical" evidence="3">
    <location>
        <begin position="834"/>
        <end position="853"/>
    </location>
</feature>
<gene>
    <name evidence="5" type="ORF">PPL_12419</name>
</gene>
<feature type="transmembrane region" description="Helical" evidence="3">
    <location>
        <begin position="670"/>
        <end position="688"/>
    </location>
</feature>
<feature type="transmembrane region" description="Helical" evidence="3">
    <location>
        <begin position="700"/>
        <end position="719"/>
    </location>
</feature>
<dbReference type="PANTHER" id="PTHR42910:SF1">
    <property type="entry name" value="MAJOR FACILITATOR SUPERFAMILY (MFS) PROFILE DOMAIN-CONTAINING PROTEIN"/>
    <property type="match status" value="1"/>
</dbReference>
<protein>
    <recommendedName>
        <fullName evidence="4">Major facilitator superfamily (MFS) profile domain-containing protein</fullName>
    </recommendedName>
</protein>
<dbReference type="InterPro" id="IPR036259">
    <property type="entry name" value="MFS_trans_sf"/>
</dbReference>
<dbReference type="GeneID" id="31367886"/>
<proteinExistence type="predicted"/>
<dbReference type="Pfam" id="PF07690">
    <property type="entry name" value="MFS_1"/>
    <property type="match status" value="1"/>
</dbReference>
<evidence type="ECO:0000256" key="3">
    <source>
        <dbReference type="SAM" id="Phobius"/>
    </source>
</evidence>